<keyword evidence="2" id="KW-0472">Membrane</keyword>
<keyword evidence="2" id="KW-0812">Transmembrane</keyword>
<feature type="region of interest" description="Disordered" evidence="1">
    <location>
        <begin position="119"/>
        <end position="162"/>
    </location>
</feature>
<keyword evidence="4" id="KW-1185">Reference proteome</keyword>
<dbReference type="Proteomes" id="UP000324222">
    <property type="component" value="Unassembled WGS sequence"/>
</dbReference>
<feature type="compositionally biased region" description="Basic residues" evidence="1">
    <location>
        <begin position="119"/>
        <end position="136"/>
    </location>
</feature>
<name>A0A5B7D0V9_PORTR</name>
<dbReference type="EMBL" id="VSRR010000444">
    <property type="protein sequence ID" value="MPC15657.1"/>
    <property type="molecule type" value="Genomic_DNA"/>
</dbReference>
<comment type="caution">
    <text evidence="3">The sequence shown here is derived from an EMBL/GenBank/DDBJ whole genome shotgun (WGS) entry which is preliminary data.</text>
</comment>
<reference evidence="3 4" key="1">
    <citation type="submission" date="2019-05" db="EMBL/GenBank/DDBJ databases">
        <title>Another draft genome of Portunus trituberculatus and its Hox gene families provides insights of decapod evolution.</title>
        <authorList>
            <person name="Jeong J.-H."/>
            <person name="Song I."/>
            <person name="Kim S."/>
            <person name="Choi T."/>
            <person name="Kim D."/>
            <person name="Ryu S."/>
            <person name="Kim W."/>
        </authorList>
    </citation>
    <scope>NUCLEOTIDE SEQUENCE [LARGE SCALE GENOMIC DNA]</scope>
    <source>
        <tissue evidence="3">Muscle</tissue>
    </source>
</reference>
<sequence>MIGQAESDVSSGGAVIGGPPDGRLACLPPLLSKSAKTRPGRPCGLAAVGRTMITLQKLLLGVTWGAGLVIFGVTGQGKRQTLTLFPHTSPLTGHLSSPRLDLALFVALPFILPMRERPLHHRPHSRPSHLTPHLRHPLTPPLPARPHPHPHPVTSSPDSSFPSQSSITVKLLVRHTSAATTVSISCRYGTTTHQHYYRCTRATSSALKQPQPRTAITSSSSFTSTVLINFLTYQ</sequence>
<accession>A0A5B7D0V9</accession>
<keyword evidence="2" id="KW-1133">Transmembrane helix</keyword>
<evidence type="ECO:0000256" key="1">
    <source>
        <dbReference type="SAM" id="MobiDB-lite"/>
    </source>
</evidence>
<evidence type="ECO:0000313" key="4">
    <source>
        <dbReference type="Proteomes" id="UP000324222"/>
    </source>
</evidence>
<feature type="transmembrane region" description="Helical" evidence="2">
    <location>
        <begin position="58"/>
        <end position="75"/>
    </location>
</feature>
<evidence type="ECO:0000256" key="2">
    <source>
        <dbReference type="SAM" id="Phobius"/>
    </source>
</evidence>
<dbReference type="AlphaFoldDB" id="A0A5B7D0V9"/>
<evidence type="ECO:0000313" key="3">
    <source>
        <dbReference type="EMBL" id="MPC15657.1"/>
    </source>
</evidence>
<organism evidence="3 4">
    <name type="scientific">Portunus trituberculatus</name>
    <name type="common">Swimming crab</name>
    <name type="synonym">Neptunus trituberculatus</name>
    <dbReference type="NCBI Taxonomy" id="210409"/>
    <lineage>
        <taxon>Eukaryota</taxon>
        <taxon>Metazoa</taxon>
        <taxon>Ecdysozoa</taxon>
        <taxon>Arthropoda</taxon>
        <taxon>Crustacea</taxon>
        <taxon>Multicrustacea</taxon>
        <taxon>Malacostraca</taxon>
        <taxon>Eumalacostraca</taxon>
        <taxon>Eucarida</taxon>
        <taxon>Decapoda</taxon>
        <taxon>Pleocyemata</taxon>
        <taxon>Brachyura</taxon>
        <taxon>Eubrachyura</taxon>
        <taxon>Portunoidea</taxon>
        <taxon>Portunidae</taxon>
        <taxon>Portuninae</taxon>
        <taxon>Portunus</taxon>
    </lineage>
</organism>
<proteinExistence type="predicted"/>
<gene>
    <name evidence="3" type="ORF">E2C01_008455</name>
</gene>
<protein>
    <submittedName>
        <fullName evidence="3">Uncharacterized protein</fullName>
    </submittedName>
</protein>